<dbReference type="Pfam" id="PF13683">
    <property type="entry name" value="rve_3"/>
    <property type="match status" value="1"/>
</dbReference>
<protein>
    <submittedName>
        <fullName evidence="2">Integrase core domain protein</fullName>
    </submittedName>
</protein>
<dbReference type="Proteomes" id="UP000318995">
    <property type="component" value="Unassembled WGS sequence"/>
</dbReference>
<dbReference type="EMBL" id="SJPH01000001">
    <property type="protein sequence ID" value="TWT48969.1"/>
    <property type="molecule type" value="Genomic_DNA"/>
</dbReference>
<dbReference type="OrthoDB" id="239066at2"/>
<dbReference type="SUPFAM" id="SSF53098">
    <property type="entry name" value="Ribonuclease H-like"/>
    <property type="match status" value="1"/>
</dbReference>
<evidence type="ECO:0000259" key="1">
    <source>
        <dbReference type="PROSITE" id="PS50994"/>
    </source>
</evidence>
<dbReference type="Gene3D" id="3.30.420.10">
    <property type="entry name" value="Ribonuclease H-like superfamily/Ribonuclease H"/>
    <property type="match status" value="1"/>
</dbReference>
<proteinExistence type="predicted"/>
<accession>A0A5C5WFV1</accession>
<dbReference type="InterPro" id="IPR036397">
    <property type="entry name" value="RNaseH_sf"/>
</dbReference>
<evidence type="ECO:0000313" key="2">
    <source>
        <dbReference type="EMBL" id="TWT48969.1"/>
    </source>
</evidence>
<name>A0A5C5WFV1_9BACT</name>
<dbReference type="PROSITE" id="PS50994">
    <property type="entry name" value="INTEGRASE"/>
    <property type="match status" value="1"/>
</dbReference>
<feature type="domain" description="Integrase catalytic" evidence="1">
    <location>
        <begin position="146"/>
        <end position="327"/>
    </location>
</feature>
<dbReference type="GO" id="GO:0015074">
    <property type="term" value="P:DNA integration"/>
    <property type="evidence" value="ECO:0007669"/>
    <property type="project" value="InterPro"/>
</dbReference>
<dbReference type="AlphaFoldDB" id="A0A5C5WFV1"/>
<dbReference type="RefSeq" id="WP_146571437.1">
    <property type="nucleotide sequence ID" value="NZ_SJPH01000001.1"/>
</dbReference>
<dbReference type="InterPro" id="IPR012337">
    <property type="entry name" value="RNaseH-like_sf"/>
</dbReference>
<sequence>MTSWFSPLLFLLAGSTEQQLRRHVEFLKAENEMLRKRVEKSRVFLTNEEQARLLTLGEAIGKGVLDLITIVSPRTYQRWRRRVSQGEKPAKKMGRKGTPETLRQLVVRLAKENTWGYGRIVGELKKLRIQCVGRTTVRTILKEEGIHPGPQRGKGTWDEFIKIHAETLWQVDFFTKPVITATGLKQVYVLAFLHVRSRRVICSPATFHPDDAWMKTQAVAMLQQADAAELPIEHLVRDKDFKYREAFDGVFEAADVAVQATATRAPNQNAFIERWIGSIKGECLNRFIAFGLRHLDYLVEEYVRFYNERRPHSRKDNKPLVGVWSDLDDPPDDLQALVCEERLAGVLKHYERRVA</sequence>
<keyword evidence="3" id="KW-1185">Reference proteome</keyword>
<evidence type="ECO:0000313" key="3">
    <source>
        <dbReference type="Proteomes" id="UP000318995"/>
    </source>
</evidence>
<dbReference type="InterPro" id="IPR001584">
    <property type="entry name" value="Integrase_cat-core"/>
</dbReference>
<gene>
    <name evidence="2" type="ORF">Pla111_07470</name>
</gene>
<dbReference type="GO" id="GO:0003676">
    <property type="term" value="F:nucleic acid binding"/>
    <property type="evidence" value="ECO:0007669"/>
    <property type="project" value="InterPro"/>
</dbReference>
<comment type="caution">
    <text evidence="2">The sequence shown here is derived from an EMBL/GenBank/DDBJ whole genome shotgun (WGS) entry which is preliminary data.</text>
</comment>
<organism evidence="2 3">
    <name type="scientific">Botrimarina hoheduenensis</name>
    <dbReference type="NCBI Taxonomy" id="2528000"/>
    <lineage>
        <taxon>Bacteria</taxon>
        <taxon>Pseudomonadati</taxon>
        <taxon>Planctomycetota</taxon>
        <taxon>Planctomycetia</taxon>
        <taxon>Pirellulales</taxon>
        <taxon>Lacipirellulaceae</taxon>
        <taxon>Botrimarina</taxon>
    </lineage>
</organism>
<reference evidence="2 3" key="1">
    <citation type="submission" date="2019-02" db="EMBL/GenBank/DDBJ databases">
        <title>Deep-cultivation of Planctomycetes and their phenomic and genomic characterization uncovers novel biology.</title>
        <authorList>
            <person name="Wiegand S."/>
            <person name="Jogler M."/>
            <person name="Boedeker C."/>
            <person name="Pinto D."/>
            <person name="Vollmers J."/>
            <person name="Rivas-Marin E."/>
            <person name="Kohn T."/>
            <person name="Peeters S.H."/>
            <person name="Heuer A."/>
            <person name="Rast P."/>
            <person name="Oberbeckmann S."/>
            <person name="Bunk B."/>
            <person name="Jeske O."/>
            <person name="Meyerdierks A."/>
            <person name="Storesund J.E."/>
            <person name="Kallscheuer N."/>
            <person name="Luecker S."/>
            <person name="Lage O.M."/>
            <person name="Pohl T."/>
            <person name="Merkel B.J."/>
            <person name="Hornburger P."/>
            <person name="Mueller R.-W."/>
            <person name="Bruemmer F."/>
            <person name="Labrenz M."/>
            <person name="Spormann A.M."/>
            <person name="Op Den Camp H."/>
            <person name="Overmann J."/>
            <person name="Amann R."/>
            <person name="Jetten M.S.M."/>
            <person name="Mascher T."/>
            <person name="Medema M.H."/>
            <person name="Devos D.P."/>
            <person name="Kaster A.-K."/>
            <person name="Ovreas L."/>
            <person name="Rohde M."/>
            <person name="Galperin M.Y."/>
            <person name="Jogler C."/>
        </authorList>
    </citation>
    <scope>NUCLEOTIDE SEQUENCE [LARGE SCALE GENOMIC DNA]</scope>
    <source>
        <strain evidence="2 3">Pla111</strain>
    </source>
</reference>